<dbReference type="GeneID" id="18831927"/>
<evidence type="ECO:0000256" key="1">
    <source>
        <dbReference type="SAM" id="MobiDB-lite"/>
    </source>
</evidence>
<feature type="compositionally biased region" description="Basic and acidic residues" evidence="1">
    <location>
        <begin position="54"/>
        <end position="70"/>
    </location>
</feature>
<gene>
    <name evidence="2" type="ORF">AGABI1DRAFT_83670</name>
</gene>
<accession>K5XBN2</accession>
<reference evidence="3" key="1">
    <citation type="journal article" date="2012" name="Proc. Natl. Acad. Sci. U.S.A.">
        <title>Genome sequence of the button mushroom Agaricus bisporus reveals mechanisms governing adaptation to a humic-rich ecological niche.</title>
        <authorList>
            <person name="Morin E."/>
            <person name="Kohler A."/>
            <person name="Baker A.R."/>
            <person name="Foulongne-Oriol M."/>
            <person name="Lombard V."/>
            <person name="Nagy L.G."/>
            <person name="Ohm R.A."/>
            <person name="Patyshakuliyeva A."/>
            <person name="Brun A."/>
            <person name="Aerts A.L."/>
            <person name="Bailey A.M."/>
            <person name="Billette C."/>
            <person name="Coutinho P.M."/>
            <person name="Deakin G."/>
            <person name="Doddapaneni H."/>
            <person name="Floudas D."/>
            <person name="Grimwood J."/>
            <person name="Hilden K."/>
            <person name="Kuees U."/>
            <person name="LaButti K.M."/>
            <person name="Lapidus A."/>
            <person name="Lindquist E.A."/>
            <person name="Lucas S.M."/>
            <person name="Murat C."/>
            <person name="Riley R.W."/>
            <person name="Salamov A.A."/>
            <person name="Schmutz J."/>
            <person name="Subramanian V."/>
            <person name="Woesten H.A.B."/>
            <person name="Xu J."/>
            <person name="Eastwood D.C."/>
            <person name="Foster G.D."/>
            <person name="Sonnenberg A.S."/>
            <person name="Cullen D."/>
            <person name="de Vries R.P."/>
            <person name="Lundell T."/>
            <person name="Hibbett D.S."/>
            <person name="Henrissat B."/>
            <person name="Burton K.S."/>
            <person name="Kerrigan R.W."/>
            <person name="Challen M.P."/>
            <person name="Grigoriev I.V."/>
            <person name="Martin F."/>
        </authorList>
    </citation>
    <scope>NUCLEOTIDE SEQUENCE [LARGE SCALE GENOMIC DNA]</scope>
    <source>
        <strain evidence="3">JB137-S8 / ATCC MYA-4627 / FGSC 10392</strain>
    </source>
</reference>
<evidence type="ECO:0000313" key="3">
    <source>
        <dbReference type="Proteomes" id="UP000008493"/>
    </source>
</evidence>
<name>K5XBN2_AGABU</name>
<keyword evidence="3" id="KW-1185">Reference proteome</keyword>
<evidence type="ECO:0000313" key="2">
    <source>
        <dbReference type="EMBL" id="EKM80698.1"/>
    </source>
</evidence>
<sequence length="70" mass="7840">MSVKFVRGATTKGSGDKTNTSFGNAISSSGPNDTLNCFYRIPRKSKRSGNQACERNDKPQRYHSKERIEK</sequence>
<dbReference type="OMA" id="CFYRIPR"/>
<dbReference type="InParanoid" id="K5XBN2"/>
<protein>
    <submittedName>
        <fullName evidence="2">Uncharacterized protein</fullName>
    </submittedName>
</protein>
<organism evidence="2 3">
    <name type="scientific">Agaricus bisporus var. burnettii (strain JB137-S8 / ATCC MYA-4627 / FGSC 10392)</name>
    <name type="common">White button mushroom</name>
    <dbReference type="NCBI Taxonomy" id="597362"/>
    <lineage>
        <taxon>Eukaryota</taxon>
        <taxon>Fungi</taxon>
        <taxon>Dikarya</taxon>
        <taxon>Basidiomycota</taxon>
        <taxon>Agaricomycotina</taxon>
        <taxon>Agaricomycetes</taxon>
        <taxon>Agaricomycetidae</taxon>
        <taxon>Agaricales</taxon>
        <taxon>Agaricineae</taxon>
        <taxon>Agaricaceae</taxon>
        <taxon>Agaricus</taxon>
    </lineage>
</organism>
<feature type="region of interest" description="Disordered" evidence="1">
    <location>
        <begin position="1"/>
        <end position="70"/>
    </location>
</feature>
<dbReference type="HOGENOM" id="CLU_2757204_0_0_1"/>
<dbReference type="RefSeq" id="XP_007328324.1">
    <property type="nucleotide sequence ID" value="XM_007328262.1"/>
</dbReference>
<dbReference type="EMBL" id="JH971388">
    <property type="protein sequence ID" value="EKM80698.1"/>
    <property type="molecule type" value="Genomic_DNA"/>
</dbReference>
<dbReference type="Proteomes" id="UP000008493">
    <property type="component" value="Unassembled WGS sequence"/>
</dbReference>
<dbReference type="AlphaFoldDB" id="K5XBN2"/>
<feature type="compositionally biased region" description="Polar residues" evidence="1">
    <location>
        <begin position="11"/>
        <end position="35"/>
    </location>
</feature>
<proteinExistence type="predicted"/>
<dbReference type="KEGG" id="abp:AGABI1DRAFT83670"/>